<organism evidence="1 2">
    <name type="scientific">Thlaspi arvense</name>
    <name type="common">Field penny-cress</name>
    <dbReference type="NCBI Taxonomy" id="13288"/>
    <lineage>
        <taxon>Eukaryota</taxon>
        <taxon>Viridiplantae</taxon>
        <taxon>Streptophyta</taxon>
        <taxon>Embryophyta</taxon>
        <taxon>Tracheophyta</taxon>
        <taxon>Spermatophyta</taxon>
        <taxon>Magnoliopsida</taxon>
        <taxon>eudicotyledons</taxon>
        <taxon>Gunneridae</taxon>
        <taxon>Pentapetalae</taxon>
        <taxon>rosids</taxon>
        <taxon>malvids</taxon>
        <taxon>Brassicales</taxon>
        <taxon>Brassicaceae</taxon>
        <taxon>Thlaspideae</taxon>
        <taxon>Thlaspi</taxon>
    </lineage>
</organism>
<evidence type="ECO:0000313" key="1">
    <source>
        <dbReference type="EMBL" id="CAH2071395.1"/>
    </source>
</evidence>
<dbReference type="AlphaFoldDB" id="A0AAU9SRJ3"/>
<sequence>MGERFFITLRESDTGSSTTLTLAKELVETTLFPRWPAELVPKACYSQTRLRCWISLRSILKLQQLWL</sequence>
<reference evidence="1 2" key="1">
    <citation type="submission" date="2022-03" db="EMBL/GenBank/DDBJ databases">
        <authorList>
            <person name="Nunn A."/>
            <person name="Chopra R."/>
            <person name="Nunn A."/>
            <person name="Contreras Garrido A."/>
        </authorList>
    </citation>
    <scope>NUCLEOTIDE SEQUENCE [LARGE SCALE GENOMIC DNA]</scope>
</reference>
<gene>
    <name evidence="1" type="ORF">TAV2_LOCUS18931</name>
</gene>
<evidence type="ECO:0000313" key="2">
    <source>
        <dbReference type="Proteomes" id="UP000836841"/>
    </source>
</evidence>
<dbReference type="EMBL" id="OU466862">
    <property type="protein sequence ID" value="CAH2071395.1"/>
    <property type="molecule type" value="Genomic_DNA"/>
</dbReference>
<accession>A0AAU9SRJ3</accession>
<proteinExistence type="predicted"/>
<keyword evidence="2" id="KW-1185">Reference proteome</keyword>
<protein>
    <submittedName>
        <fullName evidence="1">Uncharacterized protein</fullName>
    </submittedName>
</protein>
<dbReference type="Proteomes" id="UP000836841">
    <property type="component" value="Chromosome 6"/>
</dbReference>
<name>A0AAU9SRJ3_THLAR</name>